<evidence type="ECO:0000259" key="5">
    <source>
        <dbReference type="Pfam" id="PF21280"/>
    </source>
</evidence>
<evidence type="ECO:0000256" key="1">
    <source>
        <dbReference type="ARBA" id="ARBA00022741"/>
    </source>
</evidence>
<proteinExistence type="predicted"/>
<dbReference type="InterPro" id="IPR050474">
    <property type="entry name" value="Hel308_SKI2-like"/>
</dbReference>
<dbReference type="EMBL" id="LNGC01000191">
    <property type="protein sequence ID" value="KYC46525.1"/>
    <property type="molecule type" value="Genomic_DNA"/>
</dbReference>
<accession>A0A150INW9</accession>
<organism evidence="6 7">
    <name type="scientific">Candidatus Methanofastidiosum methylothiophilum</name>
    <dbReference type="NCBI Taxonomy" id="1705564"/>
    <lineage>
        <taxon>Archaea</taxon>
        <taxon>Methanobacteriati</taxon>
        <taxon>Methanobacteriota</taxon>
        <taxon>Stenosarchaea group</taxon>
        <taxon>Candidatus Methanofastidiosia</taxon>
        <taxon>Candidatus Methanofastidiosales</taxon>
        <taxon>Candidatus Methanofastidiosaceae</taxon>
        <taxon>Candidatus Methanofastidiosum</taxon>
    </lineage>
</organism>
<evidence type="ECO:0000313" key="6">
    <source>
        <dbReference type="EMBL" id="KYC46525.1"/>
    </source>
</evidence>
<dbReference type="GO" id="GO:0005524">
    <property type="term" value="F:ATP binding"/>
    <property type="evidence" value="ECO:0007669"/>
    <property type="project" value="UniProtKB-KW"/>
</dbReference>
<dbReference type="GO" id="GO:0016787">
    <property type="term" value="F:hydrolase activity"/>
    <property type="evidence" value="ECO:0007669"/>
    <property type="project" value="UniProtKB-KW"/>
</dbReference>
<dbReference type="Gene3D" id="1.10.3380.30">
    <property type="match status" value="1"/>
</dbReference>
<dbReference type="Gene3D" id="1.10.150.20">
    <property type="entry name" value="5' to 3' exonuclease, C-terminal subdomain"/>
    <property type="match status" value="1"/>
</dbReference>
<dbReference type="SUPFAM" id="SSF158702">
    <property type="entry name" value="Sec63 N-terminal domain-like"/>
    <property type="match status" value="1"/>
</dbReference>
<gene>
    <name evidence="6" type="ORF">AMQ22_02113</name>
</gene>
<evidence type="ECO:0000256" key="3">
    <source>
        <dbReference type="ARBA" id="ARBA00022806"/>
    </source>
</evidence>
<reference evidence="6 7" key="1">
    <citation type="journal article" date="2016" name="ISME J.">
        <title>Chasing the elusive Euryarchaeota class WSA2: genomes reveal a uniquely fastidious methyl-reducing methanogen.</title>
        <authorList>
            <person name="Nobu M.K."/>
            <person name="Narihiro T."/>
            <person name="Kuroda K."/>
            <person name="Mei R."/>
            <person name="Liu W.T."/>
        </authorList>
    </citation>
    <scope>NUCLEOTIDE SEQUENCE [LARGE SCALE GENOMIC DNA]</scope>
    <source>
        <strain evidence="6">U1lsi0528_Bin055</strain>
    </source>
</reference>
<keyword evidence="1" id="KW-0547">Nucleotide-binding</keyword>
<dbReference type="STRING" id="1705564.APG08_00356"/>
<dbReference type="PANTHER" id="PTHR47961">
    <property type="entry name" value="DNA POLYMERASE THETA, PUTATIVE (AFU_ORTHOLOGUE AFUA_1G05260)-RELATED"/>
    <property type="match status" value="1"/>
</dbReference>
<evidence type="ECO:0000313" key="7">
    <source>
        <dbReference type="Proteomes" id="UP000075398"/>
    </source>
</evidence>
<evidence type="ECO:0000256" key="4">
    <source>
        <dbReference type="ARBA" id="ARBA00022840"/>
    </source>
</evidence>
<keyword evidence="3 6" id="KW-0347">Helicase</keyword>
<dbReference type="InterPro" id="IPR048772">
    <property type="entry name" value="Hel308-like_dom4"/>
</dbReference>
<keyword evidence="4" id="KW-0067">ATP-binding</keyword>
<keyword evidence="2 6" id="KW-0378">Hydrolase</keyword>
<feature type="domain" description="ATP-dependent DNA helicase Hel308-like" evidence="5">
    <location>
        <begin position="39"/>
        <end position="163"/>
    </location>
</feature>
<comment type="caution">
    <text evidence="6">The sequence shown here is derived from an EMBL/GenBank/DDBJ whole genome shotgun (WGS) entry which is preliminary data.</text>
</comment>
<dbReference type="GO" id="GO:0004386">
    <property type="term" value="F:helicase activity"/>
    <property type="evidence" value="ECO:0007669"/>
    <property type="project" value="UniProtKB-KW"/>
</dbReference>
<protein>
    <submittedName>
        <fullName evidence="6">Putative ski2-type helicase</fullName>
        <ecNumber evidence="6">3.6.4.-</ecNumber>
    </submittedName>
</protein>
<dbReference type="EC" id="3.6.4.-" evidence="6"/>
<name>A0A150INW9_9EURY</name>
<dbReference type="AlphaFoldDB" id="A0A150INW9"/>
<dbReference type="Pfam" id="PF21280">
    <property type="entry name" value="Helicase_dom4_arc"/>
    <property type="match status" value="1"/>
</dbReference>
<evidence type="ECO:0000256" key="2">
    <source>
        <dbReference type="ARBA" id="ARBA00022801"/>
    </source>
</evidence>
<dbReference type="PANTHER" id="PTHR47961:SF10">
    <property type="entry name" value="ATP-DEPENDENT DNA HELICASE HEL308"/>
    <property type="match status" value="1"/>
</dbReference>
<dbReference type="Proteomes" id="UP000075398">
    <property type="component" value="Unassembled WGS sequence"/>
</dbReference>
<sequence length="235" mass="27843">MEKDFSPTPFGSLVSKLYIDPKSAIVMRDGILKDKFNDIGILHLLSSTPDMPTLYLRKKEFEAYHEALSEFWEKIIMEIPDPNYEEAEFEFFISQFKTAMLFYEWINEEKEELLILKYGIGEGDLQRLRDNLDWLLYSFERISHIFRRNVPEIRTLRTRVKYGVKEELIDLVQIKGIGRIRARRLYNEGIKNRNMVNVDNLTSIKKVLGERLSEALVFGKDYEERGLKQTKIDEF</sequence>